<evidence type="ECO:0000313" key="2">
    <source>
        <dbReference type="Proteomes" id="UP000009168"/>
    </source>
</evidence>
<keyword evidence="2" id="KW-1185">Reference proteome</keyword>
<dbReference type="InParanoid" id="W7WXP8"/>
<organism evidence="1 2">
    <name type="scientific">Tetrahymena thermophila (strain SB210)</name>
    <dbReference type="NCBI Taxonomy" id="312017"/>
    <lineage>
        <taxon>Eukaryota</taxon>
        <taxon>Sar</taxon>
        <taxon>Alveolata</taxon>
        <taxon>Ciliophora</taxon>
        <taxon>Intramacronucleata</taxon>
        <taxon>Oligohymenophorea</taxon>
        <taxon>Hymenostomatida</taxon>
        <taxon>Tetrahymenina</taxon>
        <taxon>Tetrahymenidae</taxon>
        <taxon>Tetrahymena</taxon>
    </lineage>
</organism>
<proteinExistence type="predicted"/>
<dbReference type="EMBL" id="GG662407">
    <property type="protein sequence ID" value="EWS71610.1"/>
    <property type="molecule type" value="Genomic_DNA"/>
</dbReference>
<accession>W7WXP8</accession>
<dbReference type="GeneID" id="24440571"/>
<name>W7WXP8_TETTS</name>
<dbReference type="KEGG" id="tet:TTHERM_000763059"/>
<dbReference type="AlphaFoldDB" id="W7WXP8"/>
<evidence type="ECO:0000313" key="1">
    <source>
        <dbReference type="EMBL" id="EWS71610.1"/>
    </source>
</evidence>
<sequence>MNGLYPLFKDHFADVIDIVQKDVKDWKSLLNILNQRISNQDFNFQIYENNSKFQDILTHILKVFFCLMNDTNFMKSNQYNQEILLWTAFFHDCAKLAPPLTVSPDGRDPAHPFRSCHKTLIYLNHLQLLKFSKSQLNQWNYLFEQAYNIVTIEEKLVQTHNMNILPKLILFIEKEVQSPFFQTVLKLICLHQCIPCCKYPPVSPIDLRETSLYFNKQELKLLQVFWQNDSYSYCYDSNEIFEFGKEIEQKINDAIMHLHTQ</sequence>
<dbReference type="RefSeq" id="XP_012655855.1">
    <property type="nucleotide sequence ID" value="XM_012800401.1"/>
</dbReference>
<dbReference type="Proteomes" id="UP000009168">
    <property type="component" value="Unassembled WGS sequence"/>
</dbReference>
<reference evidence="2" key="1">
    <citation type="journal article" date="2006" name="PLoS Biol.">
        <title>Macronuclear genome sequence of the ciliate Tetrahymena thermophila, a model eukaryote.</title>
        <authorList>
            <person name="Eisen J.A."/>
            <person name="Coyne R.S."/>
            <person name="Wu M."/>
            <person name="Wu D."/>
            <person name="Thiagarajan M."/>
            <person name="Wortman J.R."/>
            <person name="Badger J.H."/>
            <person name="Ren Q."/>
            <person name="Amedeo P."/>
            <person name="Jones K.M."/>
            <person name="Tallon L.J."/>
            <person name="Delcher A.L."/>
            <person name="Salzberg S.L."/>
            <person name="Silva J.C."/>
            <person name="Haas B.J."/>
            <person name="Majoros W.H."/>
            <person name="Farzad M."/>
            <person name="Carlton J.M."/>
            <person name="Smith R.K. Jr."/>
            <person name="Garg J."/>
            <person name="Pearlman R.E."/>
            <person name="Karrer K.M."/>
            <person name="Sun L."/>
            <person name="Manning G."/>
            <person name="Elde N.C."/>
            <person name="Turkewitz A.P."/>
            <person name="Asai D.J."/>
            <person name="Wilkes D.E."/>
            <person name="Wang Y."/>
            <person name="Cai H."/>
            <person name="Collins K."/>
            <person name="Stewart B.A."/>
            <person name="Lee S.R."/>
            <person name="Wilamowska K."/>
            <person name="Weinberg Z."/>
            <person name="Ruzzo W.L."/>
            <person name="Wloga D."/>
            <person name="Gaertig J."/>
            <person name="Frankel J."/>
            <person name="Tsao C.-C."/>
            <person name="Gorovsky M.A."/>
            <person name="Keeling P.J."/>
            <person name="Waller R.F."/>
            <person name="Patron N.J."/>
            <person name="Cherry J.M."/>
            <person name="Stover N.A."/>
            <person name="Krieger C.J."/>
            <person name="del Toro C."/>
            <person name="Ryder H.F."/>
            <person name="Williamson S.C."/>
            <person name="Barbeau R.A."/>
            <person name="Hamilton E.P."/>
            <person name="Orias E."/>
        </authorList>
    </citation>
    <scope>NUCLEOTIDE SEQUENCE [LARGE SCALE GENOMIC DNA]</scope>
    <source>
        <strain evidence="2">SB210</strain>
    </source>
</reference>
<gene>
    <name evidence="1" type="ORF">TTHERM_000763059</name>
</gene>
<evidence type="ECO:0008006" key="3">
    <source>
        <dbReference type="Google" id="ProtNLM"/>
    </source>
</evidence>
<protein>
    <recommendedName>
        <fullName evidence="3">HD domain-containing protein</fullName>
    </recommendedName>
</protein>